<keyword evidence="1" id="KW-0812">Transmembrane</keyword>
<organism evidence="2 3">
    <name type="scientific">Toxoplasma gondii (strain ATCC 50611 / Me49)</name>
    <dbReference type="NCBI Taxonomy" id="508771"/>
    <lineage>
        <taxon>Eukaryota</taxon>
        <taxon>Sar</taxon>
        <taxon>Alveolata</taxon>
        <taxon>Apicomplexa</taxon>
        <taxon>Conoidasida</taxon>
        <taxon>Coccidia</taxon>
        <taxon>Eucoccidiorida</taxon>
        <taxon>Eimeriorina</taxon>
        <taxon>Sarcocystidae</taxon>
        <taxon>Toxoplasma</taxon>
    </lineage>
</organism>
<dbReference type="VEuPathDB" id="ToxoDB:TGME49_292610"/>
<dbReference type="EMBL" id="CM002040">
    <property type="protein sequence ID" value="EPT30616.1"/>
    <property type="molecule type" value="Genomic_DNA"/>
</dbReference>
<evidence type="ECO:0000313" key="3">
    <source>
        <dbReference type="Proteomes" id="UP000001529"/>
    </source>
</evidence>
<dbReference type="GeneID" id="7894618"/>
<dbReference type="KEGG" id="tgo:TGME49_292610"/>
<dbReference type="EMBL" id="KE138827">
    <property type="protein sequence ID" value="EPT30616.1"/>
    <property type="molecule type" value="Genomic_DNA"/>
</dbReference>
<gene>
    <name evidence="2" type="ORF">TGME49_292610</name>
</gene>
<keyword evidence="1" id="KW-0472">Membrane</keyword>
<protein>
    <submittedName>
        <fullName evidence="2">Toxoplasma gondii family C protein</fullName>
    </submittedName>
</protein>
<keyword evidence="3" id="KW-1185">Reference proteome</keyword>
<feature type="transmembrane region" description="Helical" evidence="1">
    <location>
        <begin position="36"/>
        <end position="54"/>
    </location>
</feature>
<dbReference type="AlphaFoldDB" id="S8F483"/>
<sequence length="265" mass="28937">MMHLIQKKCPGFPPGFQLPCRLKARRGRLFRHESCTMLFSVALCLTALASFVPFECSTRRMRTAWANSVLGLETDPERSGTYSGATELDSGATGVNDTALDMVRDTNADTPLGERGKRPSVAARLSKIQLSGKRRRIVASGILASIVLAVLLGTIFLNSGRNLRKATAPASSVGIAMHDDGRLEAQGLDIRRSLRTIHARDGLNLMCVVPIFMDPSPPGYSGVLDVRKVVDAHNTKLLYGSEPNESSLPEMKRDMSLLRVTWLSD</sequence>
<reference evidence="2" key="1">
    <citation type="submission" date="2013-04" db="EMBL/GenBank/DDBJ databases">
        <authorList>
            <person name="Sibley D."/>
            <person name="Venepally P."/>
            <person name="Karamycheva S."/>
            <person name="Hadjithomas M."/>
            <person name="Khan A."/>
            <person name="Brunk B."/>
            <person name="Roos D."/>
            <person name="Caler E."/>
            <person name="Lorenzi H."/>
        </authorList>
    </citation>
    <scope>NUCLEOTIDE SEQUENCE [LARGE SCALE GENOMIC DNA]</scope>
    <source>
        <strain evidence="2">ME49</strain>
    </source>
</reference>
<evidence type="ECO:0000256" key="1">
    <source>
        <dbReference type="SAM" id="Phobius"/>
    </source>
</evidence>
<dbReference type="RefSeq" id="XP_018637579.1">
    <property type="nucleotide sequence ID" value="XM_018782173.1"/>
</dbReference>
<dbReference type="Proteomes" id="UP000001529">
    <property type="component" value="Chromosome VI"/>
</dbReference>
<name>S8F483_TOXGM</name>
<proteinExistence type="predicted"/>
<dbReference type="PhylomeDB" id="S8F483"/>
<evidence type="ECO:0000313" key="2">
    <source>
        <dbReference type="EMBL" id="EPT30616.1"/>
    </source>
</evidence>
<keyword evidence="1" id="KW-1133">Transmembrane helix</keyword>
<feature type="transmembrane region" description="Helical" evidence="1">
    <location>
        <begin position="137"/>
        <end position="157"/>
    </location>
</feature>
<accession>S8F483</accession>